<dbReference type="PANTHER" id="PTHR45965">
    <property type="entry name" value="INACTIVE RHOMBOID PROTEIN"/>
    <property type="match status" value="1"/>
</dbReference>
<keyword evidence="10" id="KW-1185">Reference proteome</keyword>
<dbReference type="Pfam" id="PF01694">
    <property type="entry name" value="Rhomboid"/>
    <property type="match status" value="1"/>
</dbReference>
<feature type="domain" description="Peptidase S54 rhomboid" evidence="9">
    <location>
        <begin position="858"/>
        <end position="994"/>
    </location>
</feature>
<dbReference type="WBParaSite" id="sdigi.contig713.g9568.t1">
    <property type="protein sequence ID" value="sdigi.contig713.g9568.t1"/>
    <property type="gene ID" value="sdigi.contig713.g9568"/>
</dbReference>
<comment type="similarity">
    <text evidence="2">Belongs to the peptidase S54 family.</text>
</comment>
<keyword evidence="3 8" id="KW-0812">Transmembrane</keyword>
<evidence type="ECO:0000313" key="11">
    <source>
        <dbReference type="WBParaSite" id="sdigi.contig713.g9568.t1"/>
    </source>
</evidence>
<feature type="transmembrane region" description="Helical" evidence="8">
    <location>
        <begin position="980"/>
        <end position="997"/>
    </location>
</feature>
<feature type="transmembrane region" description="Helical" evidence="8">
    <location>
        <begin position="1009"/>
        <end position="1031"/>
    </location>
</feature>
<dbReference type="FunFam" id="1.20.1540.10:FF:000025">
    <property type="entry name" value="Putative rhomboid family"/>
    <property type="match status" value="1"/>
</dbReference>
<name>A0A915Q6U7_9BILA</name>
<dbReference type="Gene3D" id="1.20.1540.10">
    <property type="entry name" value="Rhomboid-like"/>
    <property type="match status" value="1"/>
</dbReference>
<accession>A0A915Q6U7</accession>
<dbReference type="GO" id="GO:0042058">
    <property type="term" value="P:regulation of epidermal growth factor receptor signaling pathway"/>
    <property type="evidence" value="ECO:0007669"/>
    <property type="project" value="TreeGrafter"/>
</dbReference>
<evidence type="ECO:0000256" key="1">
    <source>
        <dbReference type="ARBA" id="ARBA00004477"/>
    </source>
</evidence>
<feature type="compositionally biased region" description="Basic and acidic residues" evidence="7">
    <location>
        <begin position="483"/>
        <end position="495"/>
    </location>
</feature>
<evidence type="ECO:0000256" key="7">
    <source>
        <dbReference type="SAM" id="MobiDB-lite"/>
    </source>
</evidence>
<proteinExistence type="inferred from homology"/>
<dbReference type="SUPFAM" id="SSF144091">
    <property type="entry name" value="Rhomboid-like"/>
    <property type="match status" value="1"/>
</dbReference>
<comment type="subcellular location">
    <subcellularLocation>
        <location evidence="1">Endoplasmic reticulum membrane</location>
        <topology evidence="1">Multi-pass membrane protein</topology>
    </subcellularLocation>
</comment>
<organism evidence="10 11">
    <name type="scientific">Setaria digitata</name>
    <dbReference type="NCBI Taxonomy" id="48799"/>
    <lineage>
        <taxon>Eukaryota</taxon>
        <taxon>Metazoa</taxon>
        <taxon>Ecdysozoa</taxon>
        <taxon>Nematoda</taxon>
        <taxon>Chromadorea</taxon>
        <taxon>Rhabditida</taxon>
        <taxon>Spirurina</taxon>
        <taxon>Spiruromorpha</taxon>
        <taxon>Filarioidea</taxon>
        <taxon>Setariidae</taxon>
        <taxon>Setaria</taxon>
    </lineage>
</organism>
<dbReference type="InterPro" id="IPR051512">
    <property type="entry name" value="Inactive_Rhomboid"/>
</dbReference>
<dbReference type="GO" id="GO:0005789">
    <property type="term" value="C:endoplasmic reticulum membrane"/>
    <property type="evidence" value="ECO:0007669"/>
    <property type="project" value="UniProtKB-SubCell"/>
</dbReference>
<dbReference type="PANTHER" id="PTHR45965:SF3">
    <property type="entry name" value="INACTIVE RHOMBOID PROTEIN 1"/>
    <property type="match status" value="1"/>
</dbReference>
<dbReference type="InterPro" id="IPR035952">
    <property type="entry name" value="Rhomboid-like_sf"/>
</dbReference>
<keyword evidence="4" id="KW-0256">Endoplasmic reticulum</keyword>
<sequence length="1066" mass="121520">MPNRPDRSHLSLPLESVISTRHDDNHHGDADGSSRPQQQKLIKSLSTPASYSVTSATDMHFRSSSSSNSSKESKNYPPLSRAQSIRDTISSGTAKFFGVPPLQSSQSSSVVAFGDPKWSCRRLRFICKHYGNPKEDLVNRELIPQILEDLSDFPSPKAETPQSERGEAGFIPSAGDIVISRSKSVESRSSRITQQHLERRDSVMKIVCDRLSSIVQRGTLRPKKTYATVRRGRSISSSFAPFSIHNTGNVTHIKIDPSTVDVLSVTTKNMPTVMEADLGNHELVNAASEDEEQNKKKLDVSLFKKSRPAIHFPPDIKDAEHVSLSRNVIDRREPLWSSEFTKPASSVVSLTRPDPRTPTAIEYEMEEKISIPLSSIESIQDEVFFDYISPAVSSNICDSERGDRTSALRLHRYYGLHGERFSLAARHNKDYHESDHLGDNMNILCEEMMGFHDEQNKMGPSLTQKMQPQCSKEQVRHRGKGLRRQDFAKHMKTPDHDKSTPFISLRSALTSPKDWLLQNIQPVDEKTKEIKETCKSIRKRSILDAIQKQLKSKKYYVPHRRRFGGVFGIWRKYFQRTYKKDAYQLNNDTYIDCRPFFTYWITTVQILVTLISLWTYGIGPWGFGLAERTADVLHTTVTLKRVSIYVQQNIWLGPKFADLVHLGAKFTPCMRRDPKIFEQIEIDRREESETGCCIYNDGAGCFQTRQSTCPSLIATLTRWTESNPGPGRRISGAVCGQDPRYCEDPVSVKPYEWPDDMTQWPICKKTTALVPENEKHLHCEITGRPCCIQLHGQCRITTRDYCDFVEGYFHENATLCSQVRLMKILTGGRKRVKKITRQVSCLSEVCGMLPFLRRNQPDQWYRLFIPLFLHAGIIHCILTVFIQLFYMRDLEKFLGWARVALIYMVSGVGGYMGGAIFVPYKPEVGPAGSHVGMFAAMYVDVVYSWNLLERPWHALTQLSLFTVALFAMGTLPWVDNWAHLFGFIFGILISLAVLPYIQTKRHNRAVRLLIVIASLSTVIGLFVILLALFYLPSNFDCPYCEYFNCIPYTDHFCDNQGLRLKNWLPI</sequence>
<feature type="region of interest" description="Disordered" evidence="7">
    <location>
        <begin position="1"/>
        <end position="81"/>
    </location>
</feature>
<feature type="transmembrane region" description="Helical" evidence="8">
    <location>
        <begin position="930"/>
        <end position="948"/>
    </location>
</feature>
<feature type="transmembrane region" description="Helical" evidence="8">
    <location>
        <begin position="955"/>
        <end position="974"/>
    </location>
</feature>
<feature type="transmembrane region" description="Helical" evidence="8">
    <location>
        <begin position="899"/>
        <end position="918"/>
    </location>
</feature>
<evidence type="ECO:0000259" key="9">
    <source>
        <dbReference type="Pfam" id="PF01694"/>
    </source>
</evidence>
<dbReference type="GO" id="GO:0004252">
    <property type="term" value="F:serine-type endopeptidase activity"/>
    <property type="evidence" value="ECO:0007669"/>
    <property type="project" value="InterPro"/>
</dbReference>
<dbReference type="AlphaFoldDB" id="A0A915Q6U7"/>
<evidence type="ECO:0000313" key="10">
    <source>
        <dbReference type="Proteomes" id="UP000887581"/>
    </source>
</evidence>
<feature type="region of interest" description="Disordered" evidence="7">
    <location>
        <begin position="474"/>
        <end position="495"/>
    </location>
</feature>
<evidence type="ECO:0000256" key="8">
    <source>
        <dbReference type="SAM" id="Phobius"/>
    </source>
</evidence>
<dbReference type="GO" id="GO:0050708">
    <property type="term" value="P:regulation of protein secretion"/>
    <property type="evidence" value="ECO:0007669"/>
    <property type="project" value="TreeGrafter"/>
</dbReference>
<feature type="transmembrane region" description="Helical" evidence="8">
    <location>
        <begin position="864"/>
        <end position="887"/>
    </location>
</feature>
<evidence type="ECO:0000256" key="2">
    <source>
        <dbReference type="ARBA" id="ARBA00009045"/>
    </source>
</evidence>
<evidence type="ECO:0000256" key="4">
    <source>
        <dbReference type="ARBA" id="ARBA00022824"/>
    </source>
</evidence>
<dbReference type="InterPro" id="IPR022764">
    <property type="entry name" value="Peptidase_S54_rhomboid_dom"/>
</dbReference>
<evidence type="ECO:0000256" key="5">
    <source>
        <dbReference type="ARBA" id="ARBA00022989"/>
    </source>
</evidence>
<evidence type="ECO:0000256" key="6">
    <source>
        <dbReference type="ARBA" id="ARBA00023136"/>
    </source>
</evidence>
<keyword evidence="6 8" id="KW-0472">Membrane</keyword>
<evidence type="ECO:0000256" key="3">
    <source>
        <dbReference type="ARBA" id="ARBA00022692"/>
    </source>
</evidence>
<reference evidence="11" key="1">
    <citation type="submission" date="2022-11" db="UniProtKB">
        <authorList>
            <consortium name="WormBaseParasite"/>
        </authorList>
    </citation>
    <scope>IDENTIFICATION</scope>
</reference>
<feature type="compositionally biased region" description="Basic and acidic residues" evidence="7">
    <location>
        <begin position="20"/>
        <end position="32"/>
    </location>
</feature>
<feature type="compositionally biased region" description="Polar residues" evidence="7">
    <location>
        <begin position="34"/>
        <end position="57"/>
    </location>
</feature>
<keyword evidence="5 8" id="KW-1133">Transmembrane helix</keyword>
<dbReference type="Proteomes" id="UP000887581">
    <property type="component" value="Unplaced"/>
</dbReference>
<protein>
    <submittedName>
        <fullName evidence="11">Peptidase S54 rhomboid domain-containing protein</fullName>
    </submittedName>
</protein>